<dbReference type="Proteomes" id="UP000006852">
    <property type="component" value="Chromosome"/>
</dbReference>
<dbReference type="NCBIfam" id="TIGR00152">
    <property type="entry name" value="dephospho-CoA kinase"/>
    <property type="match status" value="1"/>
</dbReference>
<dbReference type="GO" id="GO:0004140">
    <property type="term" value="F:dephospho-CoA kinase activity"/>
    <property type="evidence" value="ECO:0007669"/>
    <property type="project" value="UniProtKB-UniRule"/>
</dbReference>
<keyword evidence="7" id="KW-1185">Reference proteome</keyword>
<dbReference type="EC" id="2.7.1.24" evidence="5"/>
<proteinExistence type="inferred from homology"/>
<evidence type="ECO:0000313" key="7">
    <source>
        <dbReference type="Proteomes" id="UP000006852"/>
    </source>
</evidence>
<reference evidence="7" key="2">
    <citation type="submission" date="2011-04" db="EMBL/GenBank/DDBJ databases">
        <title>The complete genome of chromosome of Treponema succinifaciens DSM 2489.</title>
        <authorList>
            <person name="Lucas S."/>
            <person name="Copeland A."/>
            <person name="Lapidus A."/>
            <person name="Bruce D."/>
            <person name="Goodwin L."/>
            <person name="Pitluck S."/>
            <person name="Peters L."/>
            <person name="Kyrpides N."/>
            <person name="Mavromatis K."/>
            <person name="Ivanova N."/>
            <person name="Ovchinnikova G."/>
            <person name="Teshima H."/>
            <person name="Detter J.C."/>
            <person name="Tapia R."/>
            <person name="Han C."/>
            <person name="Land M."/>
            <person name="Hauser L."/>
            <person name="Markowitz V."/>
            <person name="Cheng J.-F."/>
            <person name="Hugenholtz P."/>
            <person name="Woyke T."/>
            <person name="Wu D."/>
            <person name="Gronow S."/>
            <person name="Wellnitz S."/>
            <person name="Brambilla E."/>
            <person name="Klenk H.-P."/>
            <person name="Eisen J.A."/>
        </authorList>
    </citation>
    <scope>NUCLEOTIDE SEQUENCE [LARGE SCALE GENOMIC DNA]</scope>
    <source>
        <strain evidence="7">ATCC 33096 / DSM 2489 / 6091</strain>
    </source>
</reference>
<dbReference type="AlphaFoldDB" id="F2NXT0"/>
<organism evidence="6 7">
    <name type="scientific">Treponema succinifaciens (strain ATCC 33096 / DSM 2489 / 6091)</name>
    <dbReference type="NCBI Taxonomy" id="869209"/>
    <lineage>
        <taxon>Bacteria</taxon>
        <taxon>Pseudomonadati</taxon>
        <taxon>Spirochaetota</taxon>
        <taxon>Spirochaetia</taxon>
        <taxon>Spirochaetales</taxon>
        <taxon>Treponemataceae</taxon>
        <taxon>Treponema</taxon>
    </lineage>
</organism>
<dbReference type="InterPro" id="IPR001977">
    <property type="entry name" value="Depp_CoAkinase"/>
</dbReference>
<keyword evidence="6" id="KW-0808">Transferase</keyword>
<accession>F2NXT0</accession>
<keyword evidence="4" id="KW-0173">Coenzyme A biosynthesis</keyword>
<evidence type="ECO:0000313" key="6">
    <source>
        <dbReference type="EMBL" id="AEB13400.1"/>
    </source>
</evidence>
<dbReference type="HOGENOM" id="CLU_057180_2_2_12"/>
<dbReference type="GO" id="GO:0005524">
    <property type="term" value="F:ATP binding"/>
    <property type="evidence" value="ECO:0007669"/>
    <property type="project" value="UniProtKB-KW"/>
</dbReference>
<evidence type="ECO:0000256" key="4">
    <source>
        <dbReference type="ARBA" id="ARBA00022993"/>
    </source>
</evidence>
<keyword evidence="6" id="KW-0418">Kinase</keyword>
<gene>
    <name evidence="6" type="ordered locus">Tresu_0448</name>
</gene>
<reference evidence="6 7" key="1">
    <citation type="journal article" date="2011" name="Stand. Genomic Sci.">
        <title>Complete genome sequence of Treponema succinifaciens type strain (6091).</title>
        <authorList>
            <person name="Han C."/>
            <person name="Gronow S."/>
            <person name="Teshima H."/>
            <person name="Lapidus A."/>
            <person name="Nolan M."/>
            <person name="Lucas S."/>
            <person name="Hammon N."/>
            <person name="Deshpande S."/>
            <person name="Cheng J.F."/>
            <person name="Zeytun A."/>
            <person name="Tapia R."/>
            <person name="Goodwin L."/>
            <person name="Pitluck S."/>
            <person name="Liolios K."/>
            <person name="Pagani I."/>
            <person name="Ivanova N."/>
            <person name="Mavromatis K."/>
            <person name="Mikhailova N."/>
            <person name="Huntemann M."/>
            <person name="Pati A."/>
            <person name="Chen A."/>
            <person name="Palaniappan K."/>
            <person name="Land M."/>
            <person name="Hauser L."/>
            <person name="Brambilla E.M."/>
            <person name="Rohde M."/>
            <person name="Goker M."/>
            <person name="Woyke T."/>
            <person name="Bristow J."/>
            <person name="Eisen J.A."/>
            <person name="Markowitz V."/>
            <person name="Hugenholtz P."/>
            <person name="Kyrpides N.C."/>
            <person name="Klenk H.P."/>
            <person name="Detter J.C."/>
        </authorList>
    </citation>
    <scope>NUCLEOTIDE SEQUENCE [LARGE SCALE GENOMIC DNA]</scope>
    <source>
        <strain evidence="7">ATCC 33096 / DSM 2489 / 6091</strain>
    </source>
</reference>
<dbReference type="KEGG" id="tsu:Tresu_0448"/>
<dbReference type="GO" id="GO:0015937">
    <property type="term" value="P:coenzyme A biosynthetic process"/>
    <property type="evidence" value="ECO:0007669"/>
    <property type="project" value="UniProtKB-UniRule"/>
</dbReference>
<dbReference type="GeneID" id="302997664"/>
<dbReference type="SUPFAM" id="SSF52540">
    <property type="entry name" value="P-loop containing nucleoside triphosphate hydrolases"/>
    <property type="match status" value="1"/>
</dbReference>
<keyword evidence="2" id="KW-0547">Nucleotide-binding</keyword>
<dbReference type="OrthoDB" id="359604at2"/>
<dbReference type="eggNOG" id="COG0237">
    <property type="taxonomic scope" value="Bacteria"/>
</dbReference>
<dbReference type="GO" id="GO:0005737">
    <property type="term" value="C:cytoplasm"/>
    <property type="evidence" value="ECO:0007669"/>
    <property type="project" value="UniProtKB-UniRule"/>
</dbReference>
<dbReference type="PROSITE" id="PS51219">
    <property type="entry name" value="DPCK"/>
    <property type="match status" value="1"/>
</dbReference>
<evidence type="ECO:0000256" key="2">
    <source>
        <dbReference type="ARBA" id="ARBA00022741"/>
    </source>
</evidence>
<dbReference type="CDD" id="cd02022">
    <property type="entry name" value="DPCK"/>
    <property type="match status" value="1"/>
</dbReference>
<evidence type="ECO:0000256" key="3">
    <source>
        <dbReference type="ARBA" id="ARBA00022840"/>
    </source>
</evidence>
<name>F2NXT0_TRES6</name>
<dbReference type="EMBL" id="CP002631">
    <property type="protein sequence ID" value="AEB13400.1"/>
    <property type="molecule type" value="Genomic_DNA"/>
</dbReference>
<evidence type="ECO:0000256" key="5">
    <source>
        <dbReference type="NCBIfam" id="TIGR00152"/>
    </source>
</evidence>
<keyword evidence="3" id="KW-0067">ATP-binding</keyword>
<dbReference type="InterPro" id="IPR027417">
    <property type="entry name" value="P-loop_NTPase"/>
</dbReference>
<dbReference type="Gene3D" id="3.40.50.300">
    <property type="entry name" value="P-loop containing nucleotide triphosphate hydrolases"/>
    <property type="match status" value="1"/>
</dbReference>
<evidence type="ECO:0000256" key="1">
    <source>
        <dbReference type="ARBA" id="ARBA00009018"/>
    </source>
</evidence>
<dbReference type="RefSeq" id="WP_013700707.1">
    <property type="nucleotide sequence ID" value="NC_015385.1"/>
</dbReference>
<dbReference type="STRING" id="869209.Tresu_0448"/>
<sequence>MVLCVTGPMAAGKNAASSILESMGFASIDADLIGHDAVEICKGKILEEFSSLAQKNKIQLLNPDGKINRKNLGQLIFKDKMLVKKQENIVFPYINSVLEKFIDANSEKNIAVNATVLYKVNAMKKIDKILFIDSPALVRFLRAKKRDRMKSLQIIERFFSQRFLFSQYKKTGIEIFRIINCGNLSSLQKKIERVVFKN</sequence>
<protein>
    <recommendedName>
        <fullName evidence="5">Dephospho-CoA kinase</fullName>
        <ecNumber evidence="5">2.7.1.24</ecNumber>
    </recommendedName>
</protein>
<dbReference type="Pfam" id="PF01121">
    <property type="entry name" value="CoaE"/>
    <property type="match status" value="1"/>
</dbReference>
<comment type="similarity">
    <text evidence="1">Belongs to the CoaE family.</text>
</comment>